<dbReference type="Pfam" id="PF13568">
    <property type="entry name" value="OMP_b-brl_2"/>
    <property type="match status" value="1"/>
</dbReference>
<dbReference type="Proteomes" id="UP000177905">
    <property type="component" value="Unassembled WGS sequence"/>
</dbReference>
<evidence type="ECO:0000259" key="1">
    <source>
        <dbReference type="Pfam" id="PF13568"/>
    </source>
</evidence>
<dbReference type="InterPro" id="IPR025665">
    <property type="entry name" value="Beta-barrel_OMP_2"/>
</dbReference>
<organism evidence="2 3">
    <name type="scientific">candidate division WOR-1 bacterium RIFOXYB2_FULL_36_35</name>
    <dbReference type="NCBI Taxonomy" id="1802578"/>
    <lineage>
        <taxon>Bacteria</taxon>
        <taxon>Bacillati</taxon>
        <taxon>Saganbacteria</taxon>
    </lineage>
</organism>
<proteinExistence type="predicted"/>
<evidence type="ECO:0000313" key="3">
    <source>
        <dbReference type="Proteomes" id="UP000177905"/>
    </source>
</evidence>
<sequence length="226" mass="24847">MKNILKILVSFVVIFVAFMPAFSDQFQFSEQAQPQVLDNTKTPKIGVTAGANYSNLYVSEVDSENAKVGFHAGLFFTIPLSERIVLQPELLYSTKGSELTYTTPVSGTASLSLNYIDLPIMFIMYLSNNLNIQIGPYISYLTSVSVENKSGTSSFAEQLSLSNFQSFDYGAIAGIEYATDFFSIYLKYNYGLLNVGVPQEFFGTTYSFPNAKNSVAQLGASISFGK</sequence>
<feature type="domain" description="Outer membrane protein beta-barrel" evidence="1">
    <location>
        <begin position="41"/>
        <end position="194"/>
    </location>
</feature>
<name>A0A1F4S723_UNCSA</name>
<dbReference type="AlphaFoldDB" id="A0A1F4S723"/>
<accession>A0A1F4S723</accession>
<dbReference type="EMBL" id="MEUA01000011">
    <property type="protein sequence ID" value="OGC16219.1"/>
    <property type="molecule type" value="Genomic_DNA"/>
</dbReference>
<protein>
    <recommendedName>
        <fullName evidence="1">Outer membrane protein beta-barrel domain-containing protein</fullName>
    </recommendedName>
</protein>
<comment type="caution">
    <text evidence="2">The sequence shown here is derived from an EMBL/GenBank/DDBJ whole genome shotgun (WGS) entry which is preliminary data.</text>
</comment>
<reference evidence="2 3" key="1">
    <citation type="journal article" date="2016" name="Nat. Commun.">
        <title>Thousands of microbial genomes shed light on interconnected biogeochemical processes in an aquifer system.</title>
        <authorList>
            <person name="Anantharaman K."/>
            <person name="Brown C.T."/>
            <person name="Hug L.A."/>
            <person name="Sharon I."/>
            <person name="Castelle C.J."/>
            <person name="Probst A.J."/>
            <person name="Thomas B.C."/>
            <person name="Singh A."/>
            <person name="Wilkins M.J."/>
            <person name="Karaoz U."/>
            <person name="Brodie E.L."/>
            <person name="Williams K.H."/>
            <person name="Hubbard S.S."/>
            <person name="Banfield J.F."/>
        </authorList>
    </citation>
    <scope>NUCLEOTIDE SEQUENCE [LARGE SCALE GENOMIC DNA]</scope>
</reference>
<gene>
    <name evidence="2" type="ORF">A2290_00350</name>
</gene>
<evidence type="ECO:0000313" key="2">
    <source>
        <dbReference type="EMBL" id="OGC16219.1"/>
    </source>
</evidence>